<keyword evidence="2" id="KW-1185">Reference proteome</keyword>
<sequence length="577" mass="63568">MTNLDQHQKSVVVNKQNQQSQHSDIDFPDSASFLFKKLDADSQLSKESQDTQEEEMENGLSSGSEEFLDGGSIREPFQYSVKRGDVIEGKSSNITSSSTVVGGGIPLSVWTSNNSDANSVISDTSSACMDFGFGFTASNSSVNLNSSVFTGNNNRNTNTINPYISDTTNNHNNNNNHFIHPQQRYYREYDTSESALLSTEPLMAPFGAVPSSPPVSQPQQVDNFNRSRLVGSNLASEMDISHDVADEGAAGTSYSTIPIPSSPPAQSQDTFFSGENPHVPSLVSQSTFIGSQFKNSHSLSRNSSALTPDQQPNRKRQKKVTLDIPESVLASSAAINSITNPESRPTLPEESSHEDDLAIDREGNVYGILLQNATLPEGYRPDQCDDPTFFVVKNSERAQRVAIEAITNVFDSEPDEKKGINDGVCFTLDLENIGLNCLPEQITDFKDLVVYEDSGRIVKPKLHLVAGNNSLRSISPKIFELGDRLQLLSLRNNKIARVPGAIEKLSDLNSLNIGNNKIKFLPHNILKLKKLELLLIKPNPLIDRRDVTQSFVVDQEKIQGDLRFKDDRKQLRYVGQG</sequence>
<protein>
    <submittedName>
        <fullName evidence="1">Unnamed protein product</fullName>
    </submittedName>
</protein>
<accession>A0ACB5TAP7</accession>
<organism evidence="1 2">
    <name type="scientific">Ambrosiozyma monospora</name>
    <name type="common">Yeast</name>
    <name type="synonym">Endomycopsis monosporus</name>
    <dbReference type="NCBI Taxonomy" id="43982"/>
    <lineage>
        <taxon>Eukaryota</taxon>
        <taxon>Fungi</taxon>
        <taxon>Dikarya</taxon>
        <taxon>Ascomycota</taxon>
        <taxon>Saccharomycotina</taxon>
        <taxon>Pichiomycetes</taxon>
        <taxon>Pichiales</taxon>
        <taxon>Pichiaceae</taxon>
        <taxon>Ambrosiozyma</taxon>
    </lineage>
</organism>
<name>A0ACB5TAP7_AMBMO</name>
<reference evidence="1" key="1">
    <citation type="submission" date="2023-04" db="EMBL/GenBank/DDBJ databases">
        <title>Ambrosiozyma monospora NBRC 10751.</title>
        <authorList>
            <person name="Ichikawa N."/>
            <person name="Sato H."/>
            <person name="Tonouchi N."/>
        </authorList>
    </citation>
    <scope>NUCLEOTIDE SEQUENCE</scope>
    <source>
        <strain evidence="1">NBRC 10751</strain>
    </source>
</reference>
<evidence type="ECO:0000313" key="2">
    <source>
        <dbReference type="Proteomes" id="UP001165064"/>
    </source>
</evidence>
<evidence type="ECO:0000313" key="1">
    <source>
        <dbReference type="EMBL" id="GME84411.1"/>
    </source>
</evidence>
<dbReference type="EMBL" id="BSXS01005479">
    <property type="protein sequence ID" value="GME84411.1"/>
    <property type="molecule type" value="Genomic_DNA"/>
</dbReference>
<proteinExistence type="predicted"/>
<dbReference type="Proteomes" id="UP001165064">
    <property type="component" value="Unassembled WGS sequence"/>
</dbReference>
<comment type="caution">
    <text evidence="1">The sequence shown here is derived from an EMBL/GenBank/DDBJ whole genome shotgun (WGS) entry which is preliminary data.</text>
</comment>
<gene>
    <name evidence="1" type="ORF">Amon02_000682200</name>
</gene>